<sequence>MTFDVVKAIVDLTCVRILIEEKSHVRILTLNRPQRLNALLHGMNLIEEKTHVRILTLNRPRRLNALLHNMLIKISTAYEEDSNVKLVILKVFAMPETKFGLFPGNGASYFLSRLPGFLEIALPGRSIDQGRDF</sequence>
<reference evidence="1 2" key="1">
    <citation type="journal article" date="2022" name="Hortic Res">
        <title>A haplotype resolved chromosomal level avocado genome allows analysis of novel avocado genes.</title>
        <authorList>
            <person name="Nath O."/>
            <person name="Fletcher S.J."/>
            <person name="Hayward A."/>
            <person name="Shaw L.M."/>
            <person name="Masouleh A.K."/>
            <person name="Furtado A."/>
            <person name="Henry R.J."/>
            <person name="Mitter N."/>
        </authorList>
    </citation>
    <scope>NUCLEOTIDE SEQUENCE [LARGE SCALE GENOMIC DNA]</scope>
    <source>
        <strain evidence="2">cv. Hass</strain>
    </source>
</reference>
<proteinExistence type="predicted"/>
<comment type="caution">
    <text evidence="1">The sequence shown here is derived from an EMBL/GenBank/DDBJ whole genome shotgun (WGS) entry which is preliminary data.</text>
</comment>
<name>A0ACC2LFQ5_PERAE</name>
<organism evidence="1 2">
    <name type="scientific">Persea americana</name>
    <name type="common">Avocado</name>
    <dbReference type="NCBI Taxonomy" id="3435"/>
    <lineage>
        <taxon>Eukaryota</taxon>
        <taxon>Viridiplantae</taxon>
        <taxon>Streptophyta</taxon>
        <taxon>Embryophyta</taxon>
        <taxon>Tracheophyta</taxon>
        <taxon>Spermatophyta</taxon>
        <taxon>Magnoliopsida</taxon>
        <taxon>Magnoliidae</taxon>
        <taxon>Laurales</taxon>
        <taxon>Lauraceae</taxon>
        <taxon>Persea</taxon>
    </lineage>
</organism>
<accession>A0ACC2LFQ5</accession>
<dbReference type="EMBL" id="CM056816">
    <property type="protein sequence ID" value="KAJ8632075.1"/>
    <property type="molecule type" value="Genomic_DNA"/>
</dbReference>
<evidence type="ECO:0000313" key="2">
    <source>
        <dbReference type="Proteomes" id="UP001234297"/>
    </source>
</evidence>
<dbReference type="Proteomes" id="UP001234297">
    <property type="component" value="Chromosome 8"/>
</dbReference>
<protein>
    <submittedName>
        <fullName evidence="1">Uncharacterized protein</fullName>
    </submittedName>
</protein>
<keyword evidence="2" id="KW-1185">Reference proteome</keyword>
<evidence type="ECO:0000313" key="1">
    <source>
        <dbReference type="EMBL" id="KAJ8632075.1"/>
    </source>
</evidence>
<gene>
    <name evidence="1" type="ORF">MRB53_025411</name>
</gene>